<dbReference type="Proteomes" id="UP000736328">
    <property type="component" value="Unassembled WGS sequence"/>
</dbReference>
<dbReference type="PROSITE" id="PS00102">
    <property type="entry name" value="PHOSPHORYLASE"/>
    <property type="match status" value="1"/>
</dbReference>
<evidence type="ECO:0000256" key="5">
    <source>
        <dbReference type="ARBA" id="ARBA00022676"/>
    </source>
</evidence>
<dbReference type="NCBIfam" id="TIGR02093">
    <property type="entry name" value="P_ylase"/>
    <property type="match status" value="1"/>
</dbReference>
<dbReference type="PANTHER" id="PTHR11468:SF3">
    <property type="entry name" value="GLYCOGEN PHOSPHORYLASE, LIVER FORM"/>
    <property type="match status" value="1"/>
</dbReference>
<dbReference type="FunFam" id="3.40.50.2000:FF:000005">
    <property type="entry name" value="Alpha-1,4 glucan phosphorylase"/>
    <property type="match status" value="1"/>
</dbReference>
<evidence type="ECO:0000256" key="4">
    <source>
        <dbReference type="ARBA" id="ARBA00022600"/>
    </source>
</evidence>
<comment type="cofactor">
    <cofactor evidence="2 11">
        <name>pyridoxal 5'-phosphate</name>
        <dbReference type="ChEBI" id="CHEBI:597326"/>
    </cofactor>
</comment>
<dbReference type="AlphaFoldDB" id="A0A933IB51"/>
<feature type="modified residue" description="N6-(pyridoxal phosphate)lysine" evidence="10">
    <location>
        <position position="672"/>
    </location>
</feature>
<evidence type="ECO:0000313" key="13">
    <source>
        <dbReference type="Proteomes" id="UP000736328"/>
    </source>
</evidence>
<evidence type="ECO:0000256" key="3">
    <source>
        <dbReference type="ARBA" id="ARBA00006047"/>
    </source>
</evidence>
<dbReference type="PANTHER" id="PTHR11468">
    <property type="entry name" value="GLYCOGEN PHOSPHORYLASE"/>
    <property type="match status" value="1"/>
</dbReference>
<dbReference type="InterPro" id="IPR000811">
    <property type="entry name" value="Glyco_trans_35"/>
</dbReference>
<dbReference type="SUPFAM" id="SSF53756">
    <property type="entry name" value="UDP-Glycosyltransferase/glycogen phosphorylase"/>
    <property type="match status" value="1"/>
</dbReference>
<dbReference type="FunFam" id="3.40.50.2000:FF:000034">
    <property type="entry name" value="Alpha-1,4 glucan phosphorylase"/>
    <property type="match status" value="1"/>
</dbReference>
<comment type="function">
    <text evidence="9">Phosphorylase is an important allosteric enzyme in carbohydrate metabolism. Enzymes from different sources differ in their regulatory mechanisms and in their natural substrates. However, all known phosphorylases share catalytic and structural properties.</text>
</comment>
<organism evidence="12 13">
    <name type="scientific">candidate division TA06 bacterium</name>
    <dbReference type="NCBI Taxonomy" id="2250710"/>
    <lineage>
        <taxon>Bacteria</taxon>
        <taxon>Bacteria division TA06</taxon>
    </lineage>
</organism>
<evidence type="ECO:0000256" key="9">
    <source>
        <dbReference type="ARBA" id="ARBA00025174"/>
    </source>
</evidence>
<keyword evidence="6 11" id="KW-0808">Transferase</keyword>
<comment type="catalytic activity">
    <reaction evidence="1 11">
        <text>[(1-&gt;4)-alpha-D-glucosyl](n) + phosphate = [(1-&gt;4)-alpha-D-glucosyl](n-1) + alpha-D-glucose 1-phosphate</text>
        <dbReference type="Rhea" id="RHEA:41732"/>
        <dbReference type="Rhea" id="RHEA-COMP:9584"/>
        <dbReference type="Rhea" id="RHEA-COMP:9586"/>
        <dbReference type="ChEBI" id="CHEBI:15444"/>
        <dbReference type="ChEBI" id="CHEBI:43474"/>
        <dbReference type="ChEBI" id="CHEBI:58601"/>
        <dbReference type="EC" id="2.4.1.1"/>
    </reaction>
</comment>
<comment type="similarity">
    <text evidence="3 11">Belongs to the glycogen phosphorylase family.</text>
</comment>
<evidence type="ECO:0000256" key="2">
    <source>
        <dbReference type="ARBA" id="ARBA00001933"/>
    </source>
</evidence>
<dbReference type="EMBL" id="JACQXR010000075">
    <property type="protein sequence ID" value="MBI4726718.1"/>
    <property type="molecule type" value="Genomic_DNA"/>
</dbReference>
<dbReference type="EC" id="2.4.1.1" evidence="11"/>
<dbReference type="CDD" id="cd04300">
    <property type="entry name" value="GT35_Glycogen_Phosphorylase"/>
    <property type="match status" value="1"/>
</dbReference>
<keyword evidence="8 11" id="KW-0119">Carbohydrate metabolism</keyword>
<dbReference type="GO" id="GO:0030170">
    <property type="term" value="F:pyridoxal phosphate binding"/>
    <property type="evidence" value="ECO:0007669"/>
    <property type="project" value="InterPro"/>
</dbReference>
<reference evidence="12" key="1">
    <citation type="submission" date="2020-07" db="EMBL/GenBank/DDBJ databases">
        <title>Huge and variable diversity of episymbiotic CPR bacteria and DPANN archaea in groundwater ecosystems.</title>
        <authorList>
            <person name="He C.Y."/>
            <person name="Keren R."/>
            <person name="Whittaker M."/>
            <person name="Farag I.F."/>
            <person name="Doudna J."/>
            <person name="Cate J.H.D."/>
            <person name="Banfield J.F."/>
        </authorList>
    </citation>
    <scope>NUCLEOTIDE SEQUENCE</scope>
    <source>
        <strain evidence="12">NC_groundwater_1520_Pr4_B-0.1um_53_5</strain>
    </source>
</reference>
<dbReference type="Gene3D" id="3.40.50.2000">
    <property type="entry name" value="Glycogen Phosphorylase B"/>
    <property type="match status" value="2"/>
</dbReference>
<keyword evidence="5 11" id="KW-0328">Glycosyltransferase</keyword>
<dbReference type="GO" id="GO:0005980">
    <property type="term" value="P:glycogen catabolic process"/>
    <property type="evidence" value="ECO:0007669"/>
    <property type="project" value="TreeGrafter"/>
</dbReference>
<evidence type="ECO:0000313" key="12">
    <source>
        <dbReference type="EMBL" id="MBI4726718.1"/>
    </source>
</evidence>
<protein>
    <recommendedName>
        <fullName evidence="11">Alpha-1,4 glucan phosphorylase</fullName>
        <ecNumber evidence="11">2.4.1.1</ecNumber>
    </recommendedName>
</protein>
<gene>
    <name evidence="12" type="ORF">HY768_05780</name>
</gene>
<comment type="caution">
    <text evidence="12">The sequence shown here is derived from an EMBL/GenBank/DDBJ whole genome shotgun (WGS) entry which is preliminary data.</text>
</comment>
<dbReference type="Pfam" id="PF00343">
    <property type="entry name" value="Phosphorylase"/>
    <property type="match status" value="1"/>
</dbReference>
<evidence type="ECO:0000256" key="1">
    <source>
        <dbReference type="ARBA" id="ARBA00001275"/>
    </source>
</evidence>
<keyword evidence="4" id="KW-0321">Glycogen metabolism</keyword>
<name>A0A933IB51_UNCT6</name>
<evidence type="ECO:0000256" key="10">
    <source>
        <dbReference type="PIRSR" id="PIRSR000460-1"/>
    </source>
</evidence>
<dbReference type="GO" id="GO:0008184">
    <property type="term" value="F:glycogen phosphorylase activity"/>
    <property type="evidence" value="ECO:0007669"/>
    <property type="project" value="InterPro"/>
</dbReference>
<dbReference type="GO" id="GO:0005737">
    <property type="term" value="C:cytoplasm"/>
    <property type="evidence" value="ECO:0007669"/>
    <property type="project" value="TreeGrafter"/>
</dbReference>
<evidence type="ECO:0000256" key="6">
    <source>
        <dbReference type="ARBA" id="ARBA00022679"/>
    </source>
</evidence>
<proteinExistence type="inferred from homology"/>
<accession>A0A933IB51</accession>
<sequence length="827" mass="94018">MPENGKNNSYPVSRQGLDKNSIKRSFGDNLTFALAKDKYSATERDYFNSLALTVRERLVERWIKTQQAYYHSDAKRVYYLSLEFLIGRLLGNNLLNLQMGEAAHDAMADLGLDLEQLEDFEWDAGLGNGGLGRLAACFLDSMATLELPAYGYGIRYEYGIFSQKILNGQQVETPDNWLRYGNPWELARPEFLYPVKFYGRVEQVARPGGRPRFEWKDGQDVLAMAYDVPVPGFGNQTVNTLRLWSAKSTREFDLNYFNSGDYVAAVEQKNQNENITRVLYPSDNVYQGRELRLKQEYFFVSATLQDAIRRYKKTNPDFGAFAQKTAFQLNDTHPAIAIPELMRLLMDGEGLVWEAAWSLSSQVFGYTNHTVMPEALEHWPVSMMANLLPRHMQIIEEINRRFLNEAAQKYPGDQAKLKSLSIIGDGPDPQVKMAHLAIVGSHSVNGVAELHTRILKNTVFPDFNLFFPGKFNNKTNGITPRRWLNACNRDLADLISKKIGNGWIKDLTQLKKLEPFADDVLFREKWQVVKRSNKIRLAEYIRRHNGIEAPVDSLFDCQVKRMHEYKRQLLNIMGVIARYQEIKQNPKGNHVKRTVVFAGKAAPSYFMAKLVIRLINSVAQTVNHDPEVGQNLKVVFLANYGVSLAELIVPAADLSQQISTAGMEASGTGNMKFALNGALTIGTLDGANVEIMEEVGPDNIFIFGLKADQVSELRQQGYDPKKYYDSDPRLKKVVEMVAGGYFSPEEPGLFRPLVENLLNQGDRYMLMADFADYLRCQREVDQTFLQPDLWLKKSIYNVARMGKFSSDRSIAQYAGEIWKVHPVKVTE</sequence>
<keyword evidence="7 10" id="KW-0663">Pyridoxal phosphate</keyword>
<dbReference type="InterPro" id="IPR011833">
    <property type="entry name" value="Glycg_phsphrylas"/>
</dbReference>
<evidence type="ECO:0000256" key="7">
    <source>
        <dbReference type="ARBA" id="ARBA00022898"/>
    </source>
</evidence>
<evidence type="ECO:0000256" key="11">
    <source>
        <dbReference type="RuleBase" id="RU000587"/>
    </source>
</evidence>
<comment type="function">
    <text evidence="11">Allosteric enzyme that catalyzes the rate-limiting step in glycogen catabolism, the phosphorolytic cleavage of glycogen to produce glucose-1-phosphate, and plays a central role in maintaining cellular and organismal glucose homeostasis.</text>
</comment>
<evidence type="ECO:0000256" key="8">
    <source>
        <dbReference type="ARBA" id="ARBA00023277"/>
    </source>
</evidence>
<dbReference type="InterPro" id="IPR035090">
    <property type="entry name" value="Pyridoxal_P_attach_site"/>
</dbReference>
<dbReference type="PIRSF" id="PIRSF000460">
    <property type="entry name" value="Pprylas_GlgP"/>
    <property type="match status" value="1"/>
</dbReference>